<feature type="chain" id="PRO_5039082233" evidence="1">
    <location>
        <begin position="22"/>
        <end position="49"/>
    </location>
</feature>
<feature type="signal peptide" evidence="1">
    <location>
        <begin position="1"/>
        <end position="21"/>
    </location>
</feature>
<gene>
    <name evidence="2" type="ORF">GCM10008025_19030</name>
</gene>
<evidence type="ECO:0000313" key="2">
    <source>
        <dbReference type="EMBL" id="GGA75538.1"/>
    </source>
</evidence>
<evidence type="ECO:0000313" key="3">
    <source>
        <dbReference type="Proteomes" id="UP000613512"/>
    </source>
</evidence>
<dbReference type="RefSeq" id="WP_188384430.1">
    <property type="nucleotide sequence ID" value="NZ_BMEY01000008.1"/>
</dbReference>
<name>A0A916W8D0_9BACI</name>
<keyword evidence="3" id="KW-1185">Reference proteome</keyword>
<dbReference type="AlphaFoldDB" id="A0A916W8D0"/>
<reference evidence="2" key="2">
    <citation type="submission" date="2020-09" db="EMBL/GenBank/DDBJ databases">
        <authorList>
            <person name="Sun Q."/>
            <person name="Zhou Y."/>
        </authorList>
    </citation>
    <scope>NUCLEOTIDE SEQUENCE</scope>
    <source>
        <strain evidence="2">CGMCC 1.12408</strain>
    </source>
</reference>
<organism evidence="2 3">
    <name type="scientific">Ornithinibacillus halotolerans</name>
    <dbReference type="NCBI Taxonomy" id="1274357"/>
    <lineage>
        <taxon>Bacteria</taxon>
        <taxon>Bacillati</taxon>
        <taxon>Bacillota</taxon>
        <taxon>Bacilli</taxon>
        <taxon>Bacillales</taxon>
        <taxon>Bacillaceae</taxon>
        <taxon>Ornithinibacillus</taxon>
    </lineage>
</organism>
<reference evidence="2" key="1">
    <citation type="journal article" date="2014" name="Int. J. Syst. Evol. Microbiol.">
        <title>Complete genome sequence of Corynebacterium casei LMG S-19264T (=DSM 44701T), isolated from a smear-ripened cheese.</title>
        <authorList>
            <consortium name="US DOE Joint Genome Institute (JGI-PGF)"/>
            <person name="Walter F."/>
            <person name="Albersmeier A."/>
            <person name="Kalinowski J."/>
            <person name="Ruckert C."/>
        </authorList>
    </citation>
    <scope>NUCLEOTIDE SEQUENCE</scope>
    <source>
        <strain evidence="2">CGMCC 1.12408</strain>
    </source>
</reference>
<proteinExistence type="predicted"/>
<accession>A0A916W8D0</accession>
<protein>
    <submittedName>
        <fullName evidence="2">Uncharacterized protein</fullName>
    </submittedName>
</protein>
<sequence length="49" mass="5342">MKKFIASVALGTLLLAGALYAQEEQKDVAIGEVHPPIFQKMSTFSVSLY</sequence>
<dbReference type="Proteomes" id="UP000613512">
    <property type="component" value="Unassembled WGS sequence"/>
</dbReference>
<keyword evidence="1" id="KW-0732">Signal</keyword>
<evidence type="ECO:0000256" key="1">
    <source>
        <dbReference type="SAM" id="SignalP"/>
    </source>
</evidence>
<dbReference type="EMBL" id="BMEY01000008">
    <property type="protein sequence ID" value="GGA75538.1"/>
    <property type="molecule type" value="Genomic_DNA"/>
</dbReference>
<comment type="caution">
    <text evidence="2">The sequence shown here is derived from an EMBL/GenBank/DDBJ whole genome shotgun (WGS) entry which is preliminary data.</text>
</comment>